<dbReference type="RefSeq" id="WP_021031612.1">
    <property type="nucleotide sequence ID" value="NZ_AFNV02000011.1"/>
</dbReference>
<dbReference type="AlphaFoldDB" id="U2EM54"/>
<gene>
    <name evidence="1" type="ORF">SSPSH_001876</name>
</gene>
<dbReference type="EMBL" id="AFNV02000011">
    <property type="protein sequence ID" value="ERJ19267.1"/>
    <property type="molecule type" value="Genomic_DNA"/>
</dbReference>
<accession>U2EM54</accession>
<proteinExistence type="predicted"/>
<name>U2EM54_9GAMM</name>
<dbReference type="InterPro" id="IPR010985">
    <property type="entry name" value="Ribbon_hlx_hlx"/>
</dbReference>
<dbReference type="eggNOG" id="ENOG502ZEA0">
    <property type="taxonomic scope" value="Bacteria"/>
</dbReference>
<keyword evidence="2" id="KW-1185">Reference proteome</keyword>
<evidence type="ECO:0000313" key="1">
    <source>
        <dbReference type="EMBL" id="ERJ19267.1"/>
    </source>
</evidence>
<dbReference type="OrthoDB" id="5420897at2"/>
<dbReference type="GO" id="GO:0006355">
    <property type="term" value="P:regulation of DNA-templated transcription"/>
    <property type="evidence" value="ECO:0007669"/>
    <property type="project" value="InterPro"/>
</dbReference>
<organism evidence="1 2">
    <name type="scientific">Salinisphaera shabanensis E1L3A</name>
    <dbReference type="NCBI Taxonomy" id="1033802"/>
    <lineage>
        <taxon>Bacteria</taxon>
        <taxon>Pseudomonadati</taxon>
        <taxon>Pseudomonadota</taxon>
        <taxon>Gammaproteobacteria</taxon>
        <taxon>Salinisphaerales</taxon>
        <taxon>Salinisphaeraceae</taxon>
        <taxon>Salinisphaera</taxon>
    </lineage>
</organism>
<reference evidence="1 2" key="2">
    <citation type="journal article" date="2013" name="PLoS ONE">
        <title>INDIGO - INtegrated Data Warehouse of MIcrobial GenOmes with Examples from the Red Sea Extremophiles.</title>
        <authorList>
            <person name="Alam I."/>
            <person name="Antunes A."/>
            <person name="Kamau A.A."/>
            <person name="Ba Alawi W."/>
            <person name="Kalkatawi M."/>
            <person name="Stingl U."/>
            <person name="Bajic V.B."/>
        </authorList>
    </citation>
    <scope>NUCLEOTIDE SEQUENCE [LARGE SCALE GENOMIC DNA]</scope>
    <source>
        <strain evidence="1 2">E1L3A</strain>
    </source>
</reference>
<dbReference type="Proteomes" id="UP000006242">
    <property type="component" value="Unassembled WGS sequence"/>
</dbReference>
<evidence type="ECO:0000313" key="2">
    <source>
        <dbReference type="Proteomes" id="UP000006242"/>
    </source>
</evidence>
<sequence length="87" mass="9523">MTQLTLRGFDPELEKRLRELAARDNSSLNKAALKLMRRGAGLEAVPSVGPGIGDQLRAFAGQLSNAEAKAIDRAIHESREDDIRLQP</sequence>
<reference evidence="1 2" key="1">
    <citation type="journal article" date="2011" name="J. Bacteriol.">
        <title>Genome sequence of Salinisphaera shabanensis, a gammaproteobacterium from the harsh, variable environment of the brine-seawater interface of the Shaban Deep in the Red Sea.</title>
        <authorList>
            <person name="Antunes A."/>
            <person name="Alam I."/>
            <person name="Bajic V.B."/>
            <person name="Stingl U."/>
        </authorList>
    </citation>
    <scope>NUCLEOTIDE SEQUENCE [LARGE SCALE GENOMIC DNA]</scope>
    <source>
        <strain evidence="1 2">E1L3A</strain>
    </source>
</reference>
<protein>
    <submittedName>
        <fullName evidence="1">Uncharacterized protein</fullName>
    </submittedName>
</protein>
<dbReference type="STRING" id="1033802.SSPSH_001876"/>
<dbReference type="SUPFAM" id="SSF47598">
    <property type="entry name" value="Ribbon-helix-helix"/>
    <property type="match status" value="1"/>
</dbReference>
<comment type="caution">
    <text evidence="1">The sequence shown here is derived from an EMBL/GenBank/DDBJ whole genome shotgun (WGS) entry which is preliminary data.</text>
</comment>